<keyword evidence="7" id="KW-0472">Membrane</keyword>
<organism evidence="9 10">
    <name type="scientific">Maricaulis maris (strain MCS10)</name>
    <name type="common">Caulobacter maris</name>
    <dbReference type="NCBI Taxonomy" id="394221"/>
    <lineage>
        <taxon>Bacteria</taxon>
        <taxon>Pseudomonadati</taxon>
        <taxon>Pseudomonadota</taxon>
        <taxon>Alphaproteobacteria</taxon>
        <taxon>Maricaulales</taxon>
        <taxon>Maricaulaceae</taxon>
        <taxon>Maricaulis</taxon>
    </lineage>
</organism>
<evidence type="ECO:0000256" key="1">
    <source>
        <dbReference type="ARBA" id="ARBA00010342"/>
    </source>
</evidence>
<accession>Q0AP38</accession>
<dbReference type="Pfam" id="PF03918">
    <property type="entry name" value="CcmH"/>
    <property type="match status" value="1"/>
</dbReference>
<keyword evidence="5" id="KW-0201">Cytochrome c-type biogenesis</keyword>
<evidence type="ECO:0000256" key="7">
    <source>
        <dbReference type="RuleBase" id="RU364112"/>
    </source>
</evidence>
<dbReference type="CDD" id="cd16378">
    <property type="entry name" value="CcmH_N"/>
    <property type="match status" value="1"/>
</dbReference>
<dbReference type="GO" id="GO:0017004">
    <property type="term" value="P:cytochrome complex assembly"/>
    <property type="evidence" value="ECO:0007669"/>
    <property type="project" value="UniProtKB-KW"/>
</dbReference>
<evidence type="ECO:0000256" key="4">
    <source>
        <dbReference type="ARBA" id="ARBA00022729"/>
    </source>
</evidence>
<dbReference type="InterPro" id="IPR005616">
    <property type="entry name" value="CcmH/CycL/Ccl2/NrfF_N"/>
</dbReference>
<keyword evidence="7" id="KW-1133">Transmembrane helix</keyword>
<dbReference type="STRING" id="394221.Mmar10_1657"/>
<dbReference type="Gene3D" id="1.10.8.640">
    <property type="entry name" value="Cytochrome C biogenesis protein"/>
    <property type="match status" value="1"/>
</dbReference>
<comment type="similarity">
    <text evidence="1 7">Belongs to the CcmH/CycL/Ccl2/NrfF family.</text>
</comment>
<keyword evidence="2 7" id="KW-0349">Heme</keyword>
<proteinExistence type="inferred from homology"/>
<keyword evidence="4 7" id="KW-0732">Signal</keyword>
<dbReference type="eggNOG" id="COG3088">
    <property type="taxonomic scope" value="Bacteria"/>
</dbReference>
<protein>
    <recommendedName>
        <fullName evidence="7">Cytochrome c-type biogenesis protein</fullName>
    </recommendedName>
</protein>
<feature type="chain" id="PRO_5011020268" description="Cytochrome c-type biogenesis protein" evidence="7">
    <location>
        <begin position="25"/>
        <end position="159"/>
    </location>
</feature>
<evidence type="ECO:0000313" key="9">
    <source>
        <dbReference type="EMBL" id="ABI65949.1"/>
    </source>
</evidence>
<dbReference type="OrthoDB" id="9804975at2"/>
<feature type="signal peptide" evidence="7">
    <location>
        <begin position="1"/>
        <end position="24"/>
    </location>
</feature>
<dbReference type="AlphaFoldDB" id="Q0AP38"/>
<dbReference type="RefSeq" id="WP_011643596.1">
    <property type="nucleotide sequence ID" value="NC_008347.1"/>
</dbReference>
<feature type="transmembrane region" description="Helical" evidence="7">
    <location>
        <begin position="109"/>
        <end position="130"/>
    </location>
</feature>
<evidence type="ECO:0000256" key="2">
    <source>
        <dbReference type="ARBA" id="ARBA00022617"/>
    </source>
</evidence>
<dbReference type="EMBL" id="CP000449">
    <property type="protein sequence ID" value="ABI65949.1"/>
    <property type="molecule type" value="Genomic_DNA"/>
</dbReference>
<dbReference type="HOGENOM" id="CLU_107187_2_0_5"/>
<evidence type="ECO:0000256" key="5">
    <source>
        <dbReference type="ARBA" id="ARBA00022748"/>
    </source>
</evidence>
<evidence type="ECO:0000313" key="10">
    <source>
        <dbReference type="Proteomes" id="UP000001964"/>
    </source>
</evidence>
<name>Q0AP38_MARMM</name>
<dbReference type="InterPro" id="IPR051263">
    <property type="entry name" value="C-type_cytochrome_biogenesis"/>
</dbReference>
<keyword evidence="7" id="KW-0812">Transmembrane</keyword>
<keyword evidence="10" id="KW-1185">Reference proteome</keyword>
<dbReference type="KEGG" id="mmr:Mmar10_1657"/>
<reference evidence="9 10" key="1">
    <citation type="submission" date="2006-08" db="EMBL/GenBank/DDBJ databases">
        <title>Complete sequence of Maricaulis maris MCS10.</title>
        <authorList>
            <consortium name="US DOE Joint Genome Institute"/>
            <person name="Copeland A."/>
            <person name="Lucas S."/>
            <person name="Lapidus A."/>
            <person name="Barry K."/>
            <person name="Detter J.C."/>
            <person name="Glavina del Rio T."/>
            <person name="Hammon N."/>
            <person name="Israni S."/>
            <person name="Dalin E."/>
            <person name="Tice H."/>
            <person name="Pitluck S."/>
            <person name="Saunders E."/>
            <person name="Brettin T."/>
            <person name="Bruce D."/>
            <person name="Han C."/>
            <person name="Tapia R."/>
            <person name="Gilna P."/>
            <person name="Schmutz J."/>
            <person name="Larimer F."/>
            <person name="Land M."/>
            <person name="Hauser L."/>
            <person name="Kyrpides N."/>
            <person name="Mikhailova N."/>
            <person name="Viollier P."/>
            <person name="Stephens C."/>
            <person name="Richardson P."/>
        </authorList>
    </citation>
    <scope>NUCLEOTIDE SEQUENCE [LARGE SCALE GENOMIC DNA]</scope>
    <source>
        <strain evidence="9 10">MCS10</strain>
    </source>
</reference>
<keyword evidence="6 7" id="KW-0408">Iron</keyword>
<evidence type="ECO:0000259" key="8">
    <source>
        <dbReference type="Pfam" id="PF03918"/>
    </source>
</evidence>
<evidence type="ECO:0000256" key="3">
    <source>
        <dbReference type="ARBA" id="ARBA00022723"/>
    </source>
</evidence>
<gene>
    <name evidence="9" type="ordered locus">Mmar10_1657</name>
</gene>
<evidence type="ECO:0000256" key="6">
    <source>
        <dbReference type="ARBA" id="ARBA00023004"/>
    </source>
</evidence>
<dbReference type="PANTHER" id="PTHR47870">
    <property type="entry name" value="CYTOCHROME C-TYPE BIOGENESIS PROTEIN CCMH"/>
    <property type="match status" value="1"/>
</dbReference>
<dbReference type="Proteomes" id="UP000001964">
    <property type="component" value="Chromosome"/>
</dbReference>
<dbReference type="GO" id="GO:0046872">
    <property type="term" value="F:metal ion binding"/>
    <property type="evidence" value="ECO:0007669"/>
    <property type="project" value="UniProtKB-KW"/>
</dbReference>
<dbReference type="PANTHER" id="PTHR47870:SF1">
    <property type="entry name" value="CYTOCHROME C-TYPE BIOGENESIS PROTEIN CCMH"/>
    <property type="match status" value="1"/>
</dbReference>
<comment type="function">
    <text evidence="7">Possible subunit of a heme lyase.</text>
</comment>
<dbReference type="InterPro" id="IPR038297">
    <property type="entry name" value="CcmH/CycL/NrfF/Ccl2_sf"/>
</dbReference>
<feature type="domain" description="CcmH/CycL/Ccl2/NrfF N-terminal" evidence="8">
    <location>
        <begin position="15"/>
        <end position="152"/>
    </location>
</feature>
<keyword evidence="3 7" id="KW-0479">Metal-binding</keyword>
<sequence length="159" mass="17386" precursor="true">MMRLVSLIILALSILVVAPGHAVAAPQPDEQMEDKALEERARGLYRDLRCVVCQSQSIDESNAPLAADMRAIVRERLLAGDSDVEVRAWLQTRYGDYVLMSPPVQGNTLLLWLFPLLALSGGAIAIVIFFRGQSTRADGPLDADEAAELARLRDEEGQA</sequence>
<dbReference type="GO" id="GO:0005886">
    <property type="term" value="C:plasma membrane"/>
    <property type="evidence" value="ECO:0007669"/>
    <property type="project" value="TreeGrafter"/>
</dbReference>